<feature type="binding site" evidence="11">
    <location>
        <position position="30"/>
    </location>
    <ligand>
        <name>NAD(+)</name>
        <dbReference type="ChEBI" id="CHEBI:57540"/>
    </ligand>
</feature>
<dbReference type="InterPro" id="IPR008927">
    <property type="entry name" value="6-PGluconate_DH-like_C_sf"/>
</dbReference>
<dbReference type="InterPro" id="IPR036291">
    <property type="entry name" value="NAD(P)-bd_dom_sf"/>
</dbReference>
<dbReference type="RefSeq" id="WP_085177575.1">
    <property type="nucleotide sequence ID" value="NZ_JAPQYE010000002.1"/>
</dbReference>
<feature type="binding site" evidence="11">
    <location>
        <position position="122"/>
    </location>
    <ligand>
        <name>NAD(+)</name>
        <dbReference type="ChEBI" id="CHEBI:57540"/>
    </ligand>
</feature>
<dbReference type="SUPFAM" id="SSF48179">
    <property type="entry name" value="6-phosphogluconate dehydrogenase C-terminal domain-like"/>
    <property type="match status" value="1"/>
</dbReference>
<dbReference type="SMART" id="SM00984">
    <property type="entry name" value="UDPG_MGDP_dh_C"/>
    <property type="match status" value="1"/>
</dbReference>
<comment type="catalytic activity">
    <reaction evidence="6 8">
        <text>UDP-alpha-D-glucose + 2 NAD(+) + H2O = UDP-alpha-D-glucuronate + 2 NADH + 3 H(+)</text>
        <dbReference type="Rhea" id="RHEA:23596"/>
        <dbReference type="ChEBI" id="CHEBI:15377"/>
        <dbReference type="ChEBI" id="CHEBI:15378"/>
        <dbReference type="ChEBI" id="CHEBI:57540"/>
        <dbReference type="ChEBI" id="CHEBI:57945"/>
        <dbReference type="ChEBI" id="CHEBI:58052"/>
        <dbReference type="ChEBI" id="CHEBI:58885"/>
        <dbReference type="EC" id="1.1.1.22"/>
    </reaction>
</comment>
<evidence type="ECO:0000256" key="5">
    <source>
        <dbReference type="ARBA" id="ARBA00023027"/>
    </source>
</evidence>
<dbReference type="Pfam" id="PF00984">
    <property type="entry name" value="UDPG_MGDP_dh"/>
    <property type="match status" value="1"/>
</dbReference>
<comment type="pathway">
    <text evidence="1">Nucleotide-sugar biosynthesis; UDP-alpha-D-glucuronate biosynthesis; UDP-alpha-D-glucuronate from UDP-alpha-D-glucose: step 1/1.</text>
</comment>
<dbReference type="PANTHER" id="PTHR43750">
    <property type="entry name" value="UDP-GLUCOSE 6-DEHYDROGENASE TUAD"/>
    <property type="match status" value="1"/>
</dbReference>
<dbReference type="NCBIfam" id="TIGR03026">
    <property type="entry name" value="NDP-sugDHase"/>
    <property type="match status" value="1"/>
</dbReference>
<evidence type="ECO:0000256" key="10">
    <source>
        <dbReference type="PIRSR" id="PIRSR500134-2"/>
    </source>
</evidence>
<dbReference type="FunFam" id="3.40.50.720:FF:000193">
    <property type="entry name" value="UDP-glucose 6-dehydrogenase"/>
    <property type="match status" value="1"/>
</dbReference>
<feature type="binding site" evidence="11">
    <location>
        <position position="35"/>
    </location>
    <ligand>
        <name>NAD(+)</name>
        <dbReference type="ChEBI" id="CHEBI:57540"/>
    </ligand>
</feature>
<dbReference type="EMBL" id="LQPC01000049">
    <property type="protein sequence ID" value="ORV83821.1"/>
    <property type="molecule type" value="Genomic_DNA"/>
</dbReference>
<dbReference type="GO" id="GO:0000271">
    <property type="term" value="P:polysaccharide biosynthetic process"/>
    <property type="evidence" value="ECO:0007669"/>
    <property type="project" value="InterPro"/>
</dbReference>
<gene>
    <name evidence="14" type="ORF">AWC12_24770</name>
    <name evidence="13" type="ORF">OY187_06520</name>
</gene>
<evidence type="ECO:0000256" key="6">
    <source>
        <dbReference type="ARBA" id="ARBA00047473"/>
    </source>
</evidence>
<evidence type="ECO:0000313" key="16">
    <source>
        <dbReference type="Proteomes" id="UP001084650"/>
    </source>
</evidence>
<dbReference type="FunFam" id="3.40.50.720:FF:000486">
    <property type="entry name" value="UDP-glucose 6-dehydrogenase"/>
    <property type="match status" value="1"/>
</dbReference>
<feature type="binding site" evidence="10">
    <location>
        <position position="263"/>
    </location>
    <ligand>
        <name>substrate</name>
    </ligand>
</feature>
<evidence type="ECO:0000256" key="9">
    <source>
        <dbReference type="PIRSR" id="PIRSR500134-1"/>
    </source>
</evidence>
<feature type="binding site" evidence="10">
    <location>
        <begin position="153"/>
        <end position="156"/>
    </location>
    <ligand>
        <name>substrate</name>
    </ligand>
</feature>
<dbReference type="InterPro" id="IPR014027">
    <property type="entry name" value="UDP-Glc/GDP-Man_DH_C"/>
</dbReference>
<feature type="binding site" evidence="11">
    <location>
        <position position="86"/>
    </location>
    <ligand>
        <name>NAD(+)</name>
        <dbReference type="ChEBI" id="CHEBI:57540"/>
    </ligand>
</feature>
<dbReference type="GO" id="GO:0003979">
    <property type="term" value="F:UDP-glucose 6-dehydrogenase activity"/>
    <property type="evidence" value="ECO:0007669"/>
    <property type="project" value="UniProtKB-EC"/>
</dbReference>
<reference evidence="13" key="2">
    <citation type="submission" date="2022-12" db="EMBL/GenBank/DDBJ databases">
        <title>Whole genome sequence of Mycolicibacterium iranicum strain SBH312.</title>
        <authorList>
            <person name="Jani J."/>
            <person name="Arifin Mustapha Z."/>
            <person name="Ahmed K."/>
            <person name="Kai Ling C."/>
        </authorList>
    </citation>
    <scope>NUCLEOTIDE SEQUENCE</scope>
    <source>
        <strain evidence="13">SBH312</strain>
    </source>
</reference>
<evidence type="ECO:0000259" key="12">
    <source>
        <dbReference type="SMART" id="SM00984"/>
    </source>
</evidence>
<dbReference type="PIRSF" id="PIRSF500134">
    <property type="entry name" value="UDPglc_DH_bac"/>
    <property type="match status" value="1"/>
</dbReference>
<keyword evidence="4 8" id="KW-0560">Oxidoreductase</keyword>
<dbReference type="AlphaFoldDB" id="A0A1X1WB82"/>
<dbReference type="GO" id="GO:0051287">
    <property type="term" value="F:NAD binding"/>
    <property type="evidence" value="ECO:0007669"/>
    <property type="project" value="InterPro"/>
</dbReference>
<feature type="binding site" evidence="10">
    <location>
        <begin position="255"/>
        <end position="259"/>
    </location>
    <ligand>
        <name>substrate</name>
    </ligand>
</feature>
<feature type="binding site" evidence="10">
    <location>
        <position position="329"/>
    </location>
    <ligand>
        <name>substrate</name>
    </ligand>
</feature>
<evidence type="ECO:0000256" key="3">
    <source>
        <dbReference type="ARBA" id="ARBA00012954"/>
    </source>
</evidence>
<feature type="binding site" evidence="10">
    <location>
        <position position="210"/>
    </location>
    <ligand>
        <name>substrate</name>
    </ligand>
</feature>
<dbReference type="UniPathway" id="UPA00038">
    <property type="reaction ID" value="UER00491"/>
</dbReference>
<evidence type="ECO:0000256" key="8">
    <source>
        <dbReference type="PIRNR" id="PIRNR000124"/>
    </source>
</evidence>
<dbReference type="GO" id="GO:0006065">
    <property type="term" value="P:UDP-glucuronate biosynthetic process"/>
    <property type="evidence" value="ECO:0007669"/>
    <property type="project" value="UniProtKB-UniPathway"/>
</dbReference>
<dbReference type="Gene3D" id="3.40.50.720">
    <property type="entry name" value="NAD(P)-binding Rossmann-like Domain"/>
    <property type="match status" value="2"/>
</dbReference>
<evidence type="ECO:0000256" key="4">
    <source>
        <dbReference type="ARBA" id="ARBA00023002"/>
    </source>
</evidence>
<feature type="binding site" evidence="11">
    <location>
        <position position="269"/>
    </location>
    <ligand>
        <name>NAD(+)</name>
        <dbReference type="ChEBI" id="CHEBI:57540"/>
    </ligand>
</feature>
<dbReference type="Gene3D" id="1.20.5.100">
    <property type="entry name" value="Cytochrome c1, transmembrane anchor, C-terminal"/>
    <property type="match status" value="1"/>
</dbReference>
<dbReference type="Pfam" id="PF03720">
    <property type="entry name" value="UDPG_MGDP_dh_C"/>
    <property type="match status" value="1"/>
</dbReference>
<dbReference type="EMBL" id="JAPQYE010000002">
    <property type="protein sequence ID" value="MCZ0727696.1"/>
    <property type="molecule type" value="Genomic_DNA"/>
</dbReference>
<dbReference type="Proteomes" id="UP000193622">
    <property type="component" value="Unassembled WGS sequence"/>
</dbReference>
<dbReference type="SUPFAM" id="SSF51735">
    <property type="entry name" value="NAD(P)-binding Rossmann-fold domains"/>
    <property type="match status" value="1"/>
</dbReference>
<sequence length="446" mass="47742">MRCTVFGTGYLGATHAAGMAEIGHEVIGVDVDAGKVAKLSGGEVPFYEPGLREMLQRNIEAGRLRFTTDYAEAADFADVHFLGVGTPQKKGEYAADLRHVYAVIDTLVPMLTRPAVIIGKSTVPVGTAAELVERAAGLAPEGVTVEVAWNPEFLREGFAVADTLHPDRIVLGVQKDSQSAEKVVREMYAPLLADGVPFLVADLQTAELVKVSANAFLATKISFINAISEVCEAVDADVTLLADALGYDARIGRRFLNAGLGFGGGCLPKDIRAFMARAGELGANHALTFLREVDSINMRRRTRMVELATRACGGSLLGANAAVLGAAFKPESDDVRDSPALNVAGMLQLHGATVNVYDPQAIENSRRLFPTLNYSTSVLEACERADAVLVLTEWREFVDMDPDALAAVVRAKVIVDGRNCLDVGKWQAAGWRVHALGRNLERAIPA</sequence>
<keyword evidence="5 8" id="KW-0520">NAD</keyword>
<comment type="function">
    <text evidence="7">Catalyzes the conversion of UDP-glucose into UDP-glucuronate, one of the precursors of teichuronic acid.</text>
</comment>
<feature type="domain" description="UDP-glucose/GDP-mannose dehydrogenase C-terminal" evidence="12">
    <location>
        <begin position="322"/>
        <end position="423"/>
    </location>
</feature>
<feature type="binding site" evidence="11">
    <location>
        <position position="156"/>
    </location>
    <ligand>
        <name>NAD(+)</name>
        <dbReference type="ChEBI" id="CHEBI:57540"/>
    </ligand>
</feature>
<dbReference type="InterPro" id="IPR001732">
    <property type="entry name" value="UDP-Glc/GDP-Man_DH_N"/>
</dbReference>
<comment type="similarity">
    <text evidence="2 8">Belongs to the UDP-glucose/GDP-mannose dehydrogenase family.</text>
</comment>
<dbReference type="InterPro" id="IPR017476">
    <property type="entry name" value="UDP-Glc/GDP-Man"/>
</dbReference>
<dbReference type="InterPro" id="IPR014026">
    <property type="entry name" value="UDP-Glc/GDP-Man_DH_dimer"/>
</dbReference>
<evidence type="ECO:0000256" key="11">
    <source>
        <dbReference type="PIRSR" id="PIRSR500134-3"/>
    </source>
</evidence>
<dbReference type="InterPro" id="IPR028357">
    <property type="entry name" value="UDPglc_DH_bac"/>
</dbReference>
<protein>
    <recommendedName>
        <fullName evidence="3 8">UDP-glucose 6-dehydrogenase</fullName>
        <ecNumber evidence="3 8">1.1.1.22</ecNumber>
    </recommendedName>
</protein>
<evidence type="ECO:0000256" key="2">
    <source>
        <dbReference type="ARBA" id="ARBA00006601"/>
    </source>
</evidence>
<accession>A0A1X1WB82</accession>
<reference evidence="14 15" key="1">
    <citation type="submission" date="2016-01" db="EMBL/GenBank/DDBJ databases">
        <title>The new phylogeny of the genus Mycobacterium.</title>
        <authorList>
            <person name="Tarcisio F."/>
            <person name="Conor M."/>
            <person name="Antonella G."/>
            <person name="Elisabetta G."/>
            <person name="Giulia F.S."/>
            <person name="Sara T."/>
            <person name="Anna F."/>
            <person name="Clotilde B."/>
            <person name="Roberto B."/>
            <person name="Veronica D.S."/>
            <person name="Fabio R."/>
            <person name="Monica P."/>
            <person name="Olivier J."/>
            <person name="Enrico T."/>
            <person name="Nicola S."/>
        </authorList>
    </citation>
    <scope>NUCLEOTIDE SEQUENCE [LARGE SCALE GENOMIC DNA]</scope>
    <source>
        <strain evidence="14 15">DSM 45541</strain>
    </source>
</reference>
<dbReference type="SUPFAM" id="SSF52413">
    <property type="entry name" value="UDP-glucose/GDP-mannose dehydrogenase C-terminal domain"/>
    <property type="match status" value="1"/>
</dbReference>
<dbReference type="EC" id="1.1.1.22" evidence="3 8"/>
<evidence type="ECO:0000256" key="7">
    <source>
        <dbReference type="ARBA" id="ARBA00053241"/>
    </source>
</evidence>
<dbReference type="Pfam" id="PF03721">
    <property type="entry name" value="UDPG_MGDP_dh_N"/>
    <property type="match status" value="1"/>
</dbReference>
<comment type="caution">
    <text evidence="14">The sequence shown here is derived from an EMBL/GenBank/DDBJ whole genome shotgun (WGS) entry which is preliminary data.</text>
</comment>
<feature type="active site" description="Nucleophile" evidence="9">
    <location>
        <position position="266"/>
    </location>
</feature>
<dbReference type="Proteomes" id="UP001084650">
    <property type="component" value="Unassembled WGS sequence"/>
</dbReference>
<evidence type="ECO:0000256" key="1">
    <source>
        <dbReference type="ARBA" id="ARBA00004701"/>
    </source>
</evidence>
<evidence type="ECO:0000313" key="15">
    <source>
        <dbReference type="Proteomes" id="UP000193622"/>
    </source>
</evidence>
<organism evidence="14 15">
    <name type="scientific">Mycolicibacterium iranicum</name>
    <name type="common">Mycobacterium iranicum</name>
    <dbReference type="NCBI Taxonomy" id="912594"/>
    <lineage>
        <taxon>Bacteria</taxon>
        <taxon>Bacillati</taxon>
        <taxon>Actinomycetota</taxon>
        <taxon>Actinomycetes</taxon>
        <taxon>Mycobacteriales</taxon>
        <taxon>Mycobacteriaceae</taxon>
        <taxon>Mycolicibacterium</taxon>
    </lineage>
</organism>
<dbReference type="FunFam" id="1.20.5.100:FF:000001">
    <property type="entry name" value="UDP-glucose 6-dehydrogenase"/>
    <property type="match status" value="1"/>
</dbReference>
<dbReference type="PIRSF" id="PIRSF000124">
    <property type="entry name" value="UDPglc_GDPman_dh"/>
    <property type="match status" value="1"/>
</dbReference>
<proteinExistence type="inferred from homology"/>
<keyword evidence="16" id="KW-1185">Reference proteome</keyword>
<dbReference type="InterPro" id="IPR036220">
    <property type="entry name" value="UDP-Glc/GDP-Man_DH_C_sf"/>
</dbReference>
<feature type="binding site" evidence="11">
    <location>
        <position position="336"/>
    </location>
    <ligand>
        <name>NAD(+)</name>
        <dbReference type="ChEBI" id="CHEBI:57540"/>
    </ligand>
</feature>
<dbReference type="PANTHER" id="PTHR43750:SF3">
    <property type="entry name" value="UDP-GLUCOSE 6-DEHYDROGENASE TUAD"/>
    <property type="match status" value="1"/>
</dbReference>
<evidence type="ECO:0000313" key="13">
    <source>
        <dbReference type="EMBL" id="MCZ0727696.1"/>
    </source>
</evidence>
<name>A0A1X1WB82_MYCIR</name>
<evidence type="ECO:0000313" key="14">
    <source>
        <dbReference type="EMBL" id="ORV83821.1"/>
    </source>
</evidence>